<dbReference type="GeneID" id="106814293"/>
<evidence type="ECO:0000313" key="4">
    <source>
        <dbReference type="RefSeq" id="XP_014674079.1"/>
    </source>
</evidence>
<feature type="domain" description="U3 small nucleolar RNA-associated protein 20 C-terminal" evidence="2">
    <location>
        <begin position="2"/>
        <end position="222"/>
    </location>
</feature>
<organism evidence="3 4">
    <name type="scientific">Priapulus caudatus</name>
    <name type="common">Priapulid worm</name>
    <dbReference type="NCBI Taxonomy" id="37621"/>
    <lineage>
        <taxon>Eukaryota</taxon>
        <taxon>Metazoa</taxon>
        <taxon>Ecdysozoa</taxon>
        <taxon>Scalidophora</taxon>
        <taxon>Priapulida</taxon>
        <taxon>Priapulimorpha</taxon>
        <taxon>Priapulimorphida</taxon>
        <taxon>Priapulidae</taxon>
        <taxon>Priapulus</taxon>
    </lineage>
</organism>
<feature type="compositionally biased region" description="Basic residues" evidence="1">
    <location>
        <begin position="212"/>
        <end position="235"/>
    </location>
</feature>
<feature type="compositionally biased region" description="Basic and acidic residues" evidence="1">
    <location>
        <begin position="48"/>
        <end position="58"/>
    </location>
</feature>
<dbReference type="PANTHER" id="PTHR17695:SF11">
    <property type="entry name" value="SMALL SUBUNIT PROCESSOME COMPONENT 20 HOMOLOG"/>
    <property type="match status" value="1"/>
</dbReference>
<dbReference type="PANTHER" id="PTHR17695">
    <property type="entry name" value="SMALL SUBUNIT PROCESSOME COMPONENT 20 HOMOLOG"/>
    <property type="match status" value="1"/>
</dbReference>
<dbReference type="InterPro" id="IPR052575">
    <property type="entry name" value="SSU_processome_comp_20"/>
</dbReference>
<evidence type="ECO:0000313" key="3">
    <source>
        <dbReference type="Proteomes" id="UP000695022"/>
    </source>
</evidence>
<gene>
    <name evidence="4" type="primary">LOC106814293</name>
</gene>
<feature type="region of interest" description="Disordered" evidence="1">
    <location>
        <begin position="38"/>
        <end position="71"/>
    </location>
</feature>
<dbReference type="Proteomes" id="UP000695022">
    <property type="component" value="Unplaced"/>
</dbReference>
<dbReference type="Pfam" id="PF23099">
    <property type="entry name" value="UTP20_C"/>
    <property type="match status" value="1"/>
</dbReference>
<protein>
    <submittedName>
        <fullName evidence="4">Small subunit processome component 20 homolog</fullName>
    </submittedName>
</protein>
<feature type="region of interest" description="Disordered" evidence="1">
    <location>
        <begin position="212"/>
        <end position="244"/>
    </location>
</feature>
<accession>A0ABM1EPF8</accession>
<evidence type="ECO:0000256" key="1">
    <source>
        <dbReference type="SAM" id="MobiDB-lite"/>
    </source>
</evidence>
<evidence type="ECO:0000259" key="2">
    <source>
        <dbReference type="Pfam" id="PF23099"/>
    </source>
</evidence>
<proteinExistence type="predicted"/>
<dbReference type="RefSeq" id="XP_014674079.1">
    <property type="nucleotide sequence ID" value="XM_014818593.1"/>
</dbReference>
<sequence>MHFCSQLQSPSLNEEIGNQVIKNLVYLAKVFFRMGAKSTADPSGGHPSHGDGVKRDLHDDDDDDDGPTQDVSENVRQRTFLWLLRKICKEARIESSQNPKATVRRSCVFKWLAAVALELGGSNLSQYLYTMLLPLHREITNTIAENTEVKNLASEVMELMKTQVGVEEFSRVYAMVTTAKAERRLQRKRSLAVEVITDPQAAVRKKIKRNLKKQDNRKRKIETKRPGKKINKRKKLSEMAIQMD</sequence>
<keyword evidence="3" id="KW-1185">Reference proteome</keyword>
<reference evidence="4" key="1">
    <citation type="submission" date="2025-08" db="UniProtKB">
        <authorList>
            <consortium name="RefSeq"/>
        </authorList>
    </citation>
    <scope>IDENTIFICATION</scope>
</reference>
<dbReference type="InterPro" id="IPR057525">
    <property type="entry name" value="UTP20_C"/>
</dbReference>
<name>A0ABM1EPF8_PRICU</name>